<organism evidence="1 2">
    <name type="scientific">Brassica cretica</name>
    <name type="common">Mustard</name>
    <dbReference type="NCBI Taxonomy" id="69181"/>
    <lineage>
        <taxon>Eukaryota</taxon>
        <taxon>Viridiplantae</taxon>
        <taxon>Streptophyta</taxon>
        <taxon>Embryophyta</taxon>
        <taxon>Tracheophyta</taxon>
        <taxon>Spermatophyta</taxon>
        <taxon>Magnoliopsida</taxon>
        <taxon>eudicotyledons</taxon>
        <taxon>Gunneridae</taxon>
        <taxon>Pentapetalae</taxon>
        <taxon>rosids</taxon>
        <taxon>malvids</taxon>
        <taxon>Brassicales</taxon>
        <taxon>Brassicaceae</taxon>
        <taxon>Brassiceae</taxon>
        <taxon>Brassica</taxon>
    </lineage>
</organism>
<reference evidence="1 2" key="1">
    <citation type="journal article" date="2020" name="BMC Genomics">
        <title>Intraspecific diversification of the crop wild relative Brassica cretica Lam. using demographic model selection.</title>
        <authorList>
            <person name="Kioukis A."/>
            <person name="Michalopoulou V.A."/>
            <person name="Briers L."/>
            <person name="Pirintsos S."/>
            <person name="Studholme D.J."/>
            <person name="Pavlidis P."/>
            <person name="Sarris P.F."/>
        </authorList>
    </citation>
    <scope>NUCLEOTIDE SEQUENCE [LARGE SCALE GENOMIC DNA]</scope>
    <source>
        <strain evidence="2">cv. PFS-1207/04</strain>
    </source>
</reference>
<dbReference type="EMBL" id="QGKV02001556">
    <property type="protein sequence ID" value="KAF3521202.1"/>
    <property type="molecule type" value="Genomic_DNA"/>
</dbReference>
<evidence type="ECO:0000313" key="1">
    <source>
        <dbReference type="EMBL" id="KAF3521202.1"/>
    </source>
</evidence>
<protein>
    <recommendedName>
        <fullName evidence="3">RNase H type-1 domain-containing protein</fullName>
    </recommendedName>
</protein>
<evidence type="ECO:0000313" key="2">
    <source>
        <dbReference type="Proteomes" id="UP000266723"/>
    </source>
</evidence>
<accession>A0ABQ7B3L1</accession>
<dbReference type="PANTHER" id="PTHR47074">
    <property type="entry name" value="BNAC02G40300D PROTEIN"/>
    <property type="match status" value="1"/>
</dbReference>
<evidence type="ECO:0008006" key="3">
    <source>
        <dbReference type="Google" id="ProtNLM"/>
    </source>
</evidence>
<proteinExistence type="predicted"/>
<gene>
    <name evidence="1" type="ORF">DY000_02063113</name>
</gene>
<dbReference type="PANTHER" id="PTHR47074:SF11">
    <property type="entry name" value="REVERSE TRANSCRIPTASE-LIKE PROTEIN"/>
    <property type="match status" value="1"/>
</dbReference>
<name>A0ABQ7B3L1_BRACR</name>
<sequence>MHGHDLLGQGLRKEIGYGEETKVWLDNWILDPIPRPPTYNPEAVSSNSSDPEVSRWIQLAPSAVLVHKVLTICCSTALEQKKSGNSPCKNRGLDLNLRLSFPWILWHVWKARNLFLFEHVRMSTAEILSKALEEAAIWLNLHNLDQGTAPPAPVIDPSPQAWRKPLAGMVKCNVGCSWTEVSNTCGGGWIVRDSDGKALCHSRRMFGGISSCLQAEEVTFSWALAAMQDIKETTSDNGNPLPPPPAPVIDPSPQAWRKPLAGMVKCNVGCSWTEVSNSCGGAWIVRESDGKALCHSRRMFGGISSCLQAEQVTFSWALAMMQDLKETTSDNGNLLPHDT</sequence>
<dbReference type="Proteomes" id="UP000266723">
    <property type="component" value="Unassembled WGS sequence"/>
</dbReference>
<keyword evidence="2" id="KW-1185">Reference proteome</keyword>
<dbReference type="InterPro" id="IPR052929">
    <property type="entry name" value="RNase_H-like_EbsB-rel"/>
</dbReference>
<comment type="caution">
    <text evidence="1">The sequence shown here is derived from an EMBL/GenBank/DDBJ whole genome shotgun (WGS) entry which is preliminary data.</text>
</comment>